<dbReference type="Proteomes" id="UP001597294">
    <property type="component" value="Unassembled WGS sequence"/>
</dbReference>
<comment type="caution">
    <text evidence="3">The sequence shown here is derived from an EMBL/GenBank/DDBJ whole genome shotgun (WGS) entry which is preliminary data.</text>
</comment>
<evidence type="ECO:0000259" key="2">
    <source>
        <dbReference type="SMART" id="SM00867"/>
    </source>
</evidence>
<feature type="signal peptide" evidence="1">
    <location>
        <begin position="1"/>
        <end position="25"/>
    </location>
</feature>
<keyword evidence="4" id="KW-1185">Reference proteome</keyword>
<dbReference type="Gene3D" id="2.40.128.110">
    <property type="entry name" value="Lipid/polyisoprenoid-binding, YceI-like"/>
    <property type="match status" value="1"/>
</dbReference>
<feature type="chain" id="PRO_5046480029" evidence="1">
    <location>
        <begin position="26"/>
        <end position="201"/>
    </location>
</feature>
<dbReference type="InterPro" id="IPR036761">
    <property type="entry name" value="TTHA0802/YceI-like_sf"/>
</dbReference>
<protein>
    <submittedName>
        <fullName evidence="3">YceI family protein</fullName>
    </submittedName>
</protein>
<evidence type="ECO:0000313" key="4">
    <source>
        <dbReference type="Proteomes" id="UP001597294"/>
    </source>
</evidence>
<keyword evidence="1" id="KW-0732">Signal</keyword>
<dbReference type="Pfam" id="PF04264">
    <property type="entry name" value="YceI"/>
    <property type="match status" value="1"/>
</dbReference>
<organism evidence="3 4">
    <name type="scientific">Kiloniella antarctica</name>
    <dbReference type="NCBI Taxonomy" id="1550907"/>
    <lineage>
        <taxon>Bacteria</taxon>
        <taxon>Pseudomonadati</taxon>
        <taxon>Pseudomonadota</taxon>
        <taxon>Alphaproteobacteria</taxon>
        <taxon>Rhodospirillales</taxon>
        <taxon>Kiloniellaceae</taxon>
        <taxon>Kiloniella</taxon>
    </lineage>
</organism>
<dbReference type="RefSeq" id="WP_380247978.1">
    <property type="nucleotide sequence ID" value="NZ_JBHUII010000001.1"/>
</dbReference>
<dbReference type="InterPro" id="IPR007372">
    <property type="entry name" value="Lipid/polyisoprenoid-bd_YceI"/>
</dbReference>
<dbReference type="PANTHER" id="PTHR34406:SF1">
    <property type="entry name" value="PROTEIN YCEI"/>
    <property type="match status" value="1"/>
</dbReference>
<dbReference type="PANTHER" id="PTHR34406">
    <property type="entry name" value="PROTEIN YCEI"/>
    <property type="match status" value="1"/>
</dbReference>
<reference evidence="4" key="1">
    <citation type="journal article" date="2019" name="Int. J. Syst. Evol. Microbiol.">
        <title>The Global Catalogue of Microorganisms (GCM) 10K type strain sequencing project: providing services to taxonomists for standard genome sequencing and annotation.</title>
        <authorList>
            <consortium name="The Broad Institute Genomics Platform"/>
            <consortium name="The Broad Institute Genome Sequencing Center for Infectious Disease"/>
            <person name="Wu L."/>
            <person name="Ma J."/>
        </authorList>
    </citation>
    <scope>NUCLEOTIDE SEQUENCE [LARGE SCALE GENOMIC DNA]</scope>
    <source>
        <strain evidence="4">CGMCC 4.7192</strain>
    </source>
</reference>
<evidence type="ECO:0000313" key="3">
    <source>
        <dbReference type="EMBL" id="MFD2204414.1"/>
    </source>
</evidence>
<accession>A0ABW5BFV4</accession>
<proteinExistence type="predicted"/>
<dbReference type="SMART" id="SM00867">
    <property type="entry name" value="YceI"/>
    <property type="match status" value="1"/>
</dbReference>
<gene>
    <name evidence="3" type="ORF">ACFSKO_02265</name>
</gene>
<evidence type="ECO:0000256" key="1">
    <source>
        <dbReference type="SAM" id="SignalP"/>
    </source>
</evidence>
<name>A0ABW5BFV4_9PROT</name>
<dbReference type="EMBL" id="JBHUII010000001">
    <property type="protein sequence ID" value="MFD2204414.1"/>
    <property type="molecule type" value="Genomic_DNA"/>
</dbReference>
<feature type="domain" description="Lipid/polyisoprenoid-binding YceI-like" evidence="2">
    <location>
        <begin position="29"/>
        <end position="195"/>
    </location>
</feature>
<dbReference type="SUPFAM" id="SSF101874">
    <property type="entry name" value="YceI-like"/>
    <property type="match status" value="1"/>
</dbReference>
<sequence>MINKVINLIKFILFSLFFLSFNAQAAGTFFIITPQTAEATFTGQYLGLTTFNGQFQDISGTIFSDPEKPNNDHVQISIQTCSVEMLDQEVPNQDLAAKVKSSSFLDCLRYPQLSFQSTATQWRQGSEIRIKGLLTLHGITREVELTTKFNKQNSLEEKTLNFQGEISLNRLDFGVGSRFSIIDDEITISFNLNAIEDTTLK</sequence>